<feature type="transmembrane region" description="Helical" evidence="1">
    <location>
        <begin position="18"/>
        <end position="38"/>
    </location>
</feature>
<name>A0A1R0XCZ0_9BACL</name>
<sequence length="253" mass="28639">MVILRLLQAEWLMTKHTAIRWLIFLVPVLYPMMVLWYFSQRADQFHIYDGYFSLIAFGLPVGIGLFSALMSGLEEGAGGFYNLLSALSRPKCYIRKLGFIILAMIWIVFGSTSILILGMKQILHIEQIQYLIFWQGACWVVGTALILMIFHLILSYAGGLGLSLTVGSAGTLITAIVGGTIVGDKVWLYIPWAWSMRMIQLPLFYAQPNGFIETEVLKLQLLHSVPAILISTMIMAMLGLIWFHYFQGRKSYE</sequence>
<dbReference type="RefSeq" id="WP_036675876.1">
    <property type="nucleotide sequence ID" value="NZ_JARLKA010000033.1"/>
</dbReference>
<accession>A0A1R0XCZ0</accession>
<proteinExistence type="predicted"/>
<evidence type="ECO:0008006" key="4">
    <source>
        <dbReference type="Google" id="ProtNLM"/>
    </source>
</evidence>
<dbReference type="NCBIfam" id="TIGR03733">
    <property type="entry name" value="lanti_perm_MutG"/>
    <property type="match status" value="1"/>
</dbReference>
<feature type="transmembrane region" description="Helical" evidence="1">
    <location>
        <begin position="93"/>
        <end position="118"/>
    </location>
</feature>
<dbReference type="EMBL" id="MKQP01000015">
    <property type="protein sequence ID" value="OMD32935.1"/>
    <property type="molecule type" value="Genomic_DNA"/>
</dbReference>
<feature type="transmembrane region" description="Helical" evidence="1">
    <location>
        <begin position="160"/>
        <end position="179"/>
    </location>
</feature>
<feature type="transmembrane region" description="Helical" evidence="1">
    <location>
        <begin position="130"/>
        <end position="154"/>
    </location>
</feature>
<feature type="transmembrane region" description="Helical" evidence="1">
    <location>
        <begin position="50"/>
        <end position="73"/>
    </location>
</feature>
<feature type="transmembrane region" description="Helical" evidence="1">
    <location>
        <begin position="225"/>
        <end position="246"/>
    </location>
</feature>
<dbReference type="InterPro" id="IPR022294">
    <property type="entry name" value="ABC-transptr_permeasesu"/>
</dbReference>
<reference evidence="2 3" key="1">
    <citation type="submission" date="2016-10" db="EMBL/GenBank/DDBJ databases">
        <title>Paenibacillus species isolates.</title>
        <authorList>
            <person name="Beno S.M."/>
        </authorList>
    </citation>
    <scope>NUCLEOTIDE SEQUENCE [LARGE SCALE GENOMIC DNA]</scope>
    <source>
        <strain evidence="2 3">FSL H7-0604</strain>
    </source>
</reference>
<dbReference type="Pfam" id="PF12730">
    <property type="entry name" value="ABC2_membrane_4"/>
    <property type="match status" value="1"/>
</dbReference>
<evidence type="ECO:0000313" key="2">
    <source>
        <dbReference type="EMBL" id="OMD32935.1"/>
    </source>
</evidence>
<dbReference type="Proteomes" id="UP000187465">
    <property type="component" value="Unassembled WGS sequence"/>
</dbReference>
<gene>
    <name evidence="2" type="ORF">BJP51_13265</name>
</gene>
<comment type="caution">
    <text evidence="2">The sequence shown here is derived from an EMBL/GenBank/DDBJ whole genome shotgun (WGS) entry which is preliminary data.</text>
</comment>
<dbReference type="CDD" id="cd21808">
    <property type="entry name" value="ABC-2_lan_permease_MutG"/>
    <property type="match status" value="1"/>
</dbReference>
<keyword evidence="1" id="KW-1133">Transmembrane helix</keyword>
<organism evidence="2 3">
    <name type="scientific">Paenibacillus odorifer</name>
    <dbReference type="NCBI Taxonomy" id="189426"/>
    <lineage>
        <taxon>Bacteria</taxon>
        <taxon>Bacillati</taxon>
        <taxon>Bacillota</taxon>
        <taxon>Bacilli</taxon>
        <taxon>Bacillales</taxon>
        <taxon>Paenibacillaceae</taxon>
        <taxon>Paenibacillus</taxon>
    </lineage>
</organism>
<protein>
    <recommendedName>
        <fullName evidence="4">Lantibiotic ABC transporter permease</fullName>
    </recommendedName>
</protein>
<evidence type="ECO:0000313" key="3">
    <source>
        <dbReference type="Proteomes" id="UP000187465"/>
    </source>
</evidence>
<dbReference type="AlphaFoldDB" id="A0A1R0XCZ0"/>
<keyword evidence="1" id="KW-0472">Membrane</keyword>
<keyword evidence="1" id="KW-0812">Transmembrane</keyword>
<evidence type="ECO:0000256" key="1">
    <source>
        <dbReference type="SAM" id="Phobius"/>
    </source>
</evidence>